<dbReference type="EnsemblMetazoa" id="CJA42479.1">
    <property type="protein sequence ID" value="CJA42479.1"/>
    <property type="gene ID" value="WBGene00218327"/>
</dbReference>
<organism evidence="2 3">
    <name type="scientific">Caenorhabditis japonica</name>
    <dbReference type="NCBI Taxonomy" id="281687"/>
    <lineage>
        <taxon>Eukaryota</taxon>
        <taxon>Metazoa</taxon>
        <taxon>Ecdysozoa</taxon>
        <taxon>Nematoda</taxon>
        <taxon>Chromadorea</taxon>
        <taxon>Rhabditida</taxon>
        <taxon>Rhabditina</taxon>
        <taxon>Rhabditomorpha</taxon>
        <taxon>Rhabditoidea</taxon>
        <taxon>Rhabditidae</taxon>
        <taxon>Peloderinae</taxon>
        <taxon>Caenorhabditis</taxon>
    </lineage>
</organism>
<feature type="region of interest" description="Disordered" evidence="1">
    <location>
        <begin position="1"/>
        <end position="59"/>
    </location>
</feature>
<dbReference type="AlphaFoldDB" id="A0A8R1IUD2"/>
<accession>A0A8R1IUD2</accession>
<feature type="compositionally biased region" description="Basic and acidic residues" evidence="1">
    <location>
        <begin position="44"/>
        <end position="59"/>
    </location>
</feature>
<proteinExistence type="predicted"/>
<keyword evidence="3" id="KW-1185">Reference proteome</keyword>
<reference evidence="3" key="1">
    <citation type="submission" date="2010-08" db="EMBL/GenBank/DDBJ databases">
        <authorList>
            <consortium name="Caenorhabditis japonica Sequencing Consortium"/>
            <person name="Wilson R.K."/>
        </authorList>
    </citation>
    <scope>NUCLEOTIDE SEQUENCE [LARGE SCALE GENOMIC DNA]</scope>
    <source>
        <strain evidence="3">DF5081</strain>
    </source>
</reference>
<protein>
    <submittedName>
        <fullName evidence="2">Uncharacterized protein</fullName>
    </submittedName>
</protein>
<feature type="compositionally biased region" description="Basic and acidic residues" evidence="1">
    <location>
        <begin position="1"/>
        <end position="10"/>
    </location>
</feature>
<feature type="compositionally biased region" description="Basic and acidic residues" evidence="1">
    <location>
        <begin position="25"/>
        <end position="37"/>
    </location>
</feature>
<dbReference type="Proteomes" id="UP000005237">
    <property type="component" value="Unassembled WGS sequence"/>
</dbReference>
<evidence type="ECO:0000256" key="1">
    <source>
        <dbReference type="SAM" id="MobiDB-lite"/>
    </source>
</evidence>
<reference evidence="2" key="2">
    <citation type="submission" date="2022-06" db="UniProtKB">
        <authorList>
            <consortium name="EnsemblMetazoa"/>
        </authorList>
    </citation>
    <scope>IDENTIFICATION</scope>
    <source>
        <strain evidence="2">DF5081</strain>
    </source>
</reference>
<name>A0A8R1IUD2_CAEJA</name>
<evidence type="ECO:0000313" key="2">
    <source>
        <dbReference type="EnsemblMetazoa" id="CJA42479.1"/>
    </source>
</evidence>
<sequence length="80" mass="9327">MLWRSIDKENSNNQRNDGNLEDGNAFEKIEMKEKISSENDDVDVEKKSKSKMEMEKKKEKEITDEVRLRILDNGIGRGVL</sequence>
<evidence type="ECO:0000313" key="3">
    <source>
        <dbReference type="Proteomes" id="UP000005237"/>
    </source>
</evidence>